<evidence type="ECO:0000313" key="2">
    <source>
        <dbReference type="Proteomes" id="UP001325248"/>
    </source>
</evidence>
<dbReference type="Pfam" id="PF21983">
    <property type="entry name" value="NikA-like"/>
    <property type="match status" value="1"/>
</dbReference>
<keyword evidence="2" id="KW-1185">Reference proteome</keyword>
<evidence type="ECO:0000313" key="1">
    <source>
        <dbReference type="EMBL" id="WPX76487.1"/>
    </source>
</evidence>
<name>A0ABZ0UJ27_9FIRM</name>
<gene>
    <name evidence="1" type="ORF">BLCOC_48730</name>
</gene>
<dbReference type="InterPro" id="IPR053842">
    <property type="entry name" value="NikA-like"/>
</dbReference>
<accession>A0ABZ0UJ27</accession>
<evidence type="ECO:0008006" key="3">
    <source>
        <dbReference type="Google" id="ProtNLM"/>
    </source>
</evidence>
<sequence length="123" mass="14070">MAQIFHRATLISGVAKKKNDKNRKRNIILNFRVSEEEKRLIEKRIELSGLAKADFLIKSCLHQQIVTYGNVKTFGAIRSQIAIIDKHLMAVQKADELDLEVLESLRAILDILSGLEKEKEENE</sequence>
<dbReference type="Proteomes" id="UP001325248">
    <property type="component" value="Chromosome"/>
</dbReference>
<reference evidence="1" key="1">
    <citation type="submission" date="2023-10" db="EMBL/GenBank/DDBJ databases">
        <title>Genome sequence of Blautia coccoides DSM 935.</title>
        <authorList>
            <person name="Boeer T."/>
            <person name="Bengelsdorf F.R."/>
            <person name="Daniel R."/>
            <person name="Poehlein A."/>
        </authorList>
    </citation>
    <scope>NUCLEOTIDE SEQUENCE [LARGE SCALE GENOMIC DNA]</scope>
    <source>
        <strain evidence="1">DSM 935</strain>
    </source>
</reference>
<dbReference type="EMBL" id="CP136422">
    <property type="protein sequence ID" value="WPX76487.1"/>
    <property type="molecule type" value="Genomic_DNA"/>
</dbReference>
<proteinExistence type="predicted"/>
<protein>
    <recommendedName>
        <fullName evidence="3">Mobilization protein MobC</fullName>
    </recommendedName>
</protein>
<organism evidence="1 2">
    <name type="scientific">Blautia producta</name>
    <dbReference type="NCBI Taxonomy" id="33035"/>
    <lineage>
        <taxon>Bacteria</taxon>
        <taxon>Bacillati</taxon>
        <taxon>Bacillota</taxon>
        <taxon>Clostridia</taxon>
        <taxon>Lachnospirales</taxon>
        <taxon>Lachnospiraceae</taxon>
        <taxon>Blautia</taxon>
    </lineage>
</organism>